<feature type="domain" description="Protein kinase" evidence="1">
    <location>
        <begin position="1"/>
        <end position="225"/>
    </location>
</feature>
<evidence type="ECO:0000259" key="1">
    <source>
        <dbReference type="PROSITE" id="PS50011"/>
    </source>
</evidence>
<accession>A0A6A4BND0</accession>
<dbReference type="PANTHER" id="PTHR44329">
    <property type="entry name" value="SERINE/THREONINE-PROTEIN KINASE TNNI3K-RELATED"/>
    <property type="match status" value="1"/>
</dbReference>
<dbReference type="Proteomes" id="UP000434957">
    <property type="component" value="Unassembled WGS sequence"/>
</dbReference>
<dbReference type="EMBL" id="QXFT01004476">
    <property type="protein sequence ID" value="KAE9277753.1"/>
    <property type="molecule type" value="Genomic_DNA"/>
</dbReference>
<dbReference type="Gene3D" id="1.10.510.10">
    <property type="entry name" value="Transferase(Phosphotransferase) domain 1"/>
    <property type="match status" value="1"/>
</dbReference>
<comment type="caution">
    <text evidence="2">The sequence shown here is derived from an EMBL/GenBank/DDBJ whole genome shotgun (WGS) entry which is preliminary data.</text>
</comment>
<dbReference type="AlphaFoldDB" id="A0A6A4BND0"/>
<dbReference type="InterPro" id="IPR001245">
    <property type="entry name" value="Ser-Thr/Tyr_kinase_cat_dom"/>
</dbReference>
<keyword evidence="3" id="KW-1185">Reference proteome</keyword>
<dbReference type="InterPro" id="IPR011009">
    <property type="entry name" value="Kinase-like_dom_sf"/>
</dbReference>
<dbReference type="SUPFAM" id="SSF56112">
    <property type="entry name" value="Protein kinase-like (PK-like)"/>
    <property type="match status" value="1"/>
</dbReference>
<reference evidence="2 3" key="1">
    <citation type="submission" date="2018-08" db="EMBL/GenBank/DDBJ databases">
        <title>Genomic investigation of the strawberry pathogen Phytophthora fragariae indicates pathogenicity is determined by transcriptional variation in three key races.</title>
        <authorList>
            <person name="Adams T.M."/>
            <person name="Armitage A.D."/>
            <person name="Sobczyk M.K."/>
            <person name="Bates H.J."/>
            <person name="Dunwell J.M."/>
            <person name="Nellist C.F."/>
            <person name="Harrison R.J."/>
        </authorList>
    </citation>
    <scope>NUCLEOTIDE SEQUENCE [LARGE SCALE GENOMIC DNA]</scope>
    <source>
        <strain evidence="2 3">SCRP333</strain>
    </source>
</reference>
<gene>
    <name evidence="2" type="ORF">PR003_g28703</name>
</gene>
<sequence length="225" mass="24998">GKPTKVLSAVVFRGTLHSKIPVAVKAYTPRVLTEDVVAEFSHEAALCGALHHPNVVRFYGICVCPPTCLISELCQASLGDVTRANSARLRLLHRQSQGEEIEQGKIPQDQQLQQRQQLLIDLIYMIDATRAVVCMHSFTPAFLHRDLKPSNFLADAYSTCKLTDFGESRSVPTGQKSDKLKPVTEDCPTTAATTTTLFFGESYVGVQTPWFRRDRPAQRTRTHTA</sequence>
<feature type="non-terminal residue" evidence="2">
    <location>
        <position position="1"/>
    </location>
</feature>
<organism evidence="2 3">
    <name type="scientific">Phytophthora rubi</name>
    <dbReference type="NCBI Taxonomy" id="129364"/>
    <lineage>
        <taxon>Eukaryota</taxon>
        <taxon>Sar</taxon>
        <taxon>Stramenopiles</taxon>
        <taxon>Oomycota</taxon>
        <taxon>Peronosporomycetes</taxon>
        <taxon>Peronosporales</taxon>
        <taxon>Peronosporaceae</taxon>
        <taxon>Phytophthora</taxon>
    </lineage>
</organism>
<dbReference type="InterPro" id="IPR051681">
    <property type="entry name" value="Ser/Thr_Kinases-Pseudokinases"/>
</dbReference>
<protein>
    <recommendedName>
        <fullName evidence="1">Protein kinase domain-containing protein</fullName>
    </recommendedName>
</protein>
<dbReference type="GO" id="GO:0005524">
    <property type="term" value="F:ATP binding"/>
    <property type="evidence" value="ECO:0007669"/>
    <property type="project" value="InterPro"/>
</dbReference>
<name>A0A6A4BND0_9STRA</name>
<dbReference type="PANTHER" id="PTHR44329:SF289">
    <property type="entry name" value="SERINE_THREONINE-PROTEIN KINASE VIK"/>
    <property type="match status" value="1"/>
</dbReference>
<evidence type="ECO:0000313" key="2">
    <source>
        <dbReference type="EMBL" id="KAE9277753.1"/>
    </source>
</evidence>
<dbReference type="GO" id="GO:0004674">
    <property type="term" value="F:protein serine/threonine kinase activity"/>
    <property type="evidence" value="ECO:0007669"/>
    <property type="project" value="TreeGrafter"/>
</dbReference>
<dbReference type="Gene3D" id="3.30.200.20">
    <property type="entry name" value="Phosphorylase Kinase, domain 1"/>
    <property type="match status" value="1"/>
</dbReference>
<proteinExistence type="predicted"/>
<dbReference type="GO" id="GO:0004713">
    <property type="term" value="F:protein tyrosine kinase activity"/>
    <property type="evidence" value="ECO:0007669"/>
    <property type="project" value="InterPro"/>
</dbReference>
<dbReference type="Pfam" id="PF07714">
    <property type="entry name" value="PK_Tyr_Ser-Thr"/>
    <property type="match status" value="1"/>
</dbReference>
<dbReference type="SMART" id="SM00219">
    <property type="entry name" value="TyrKc"/>
    <property type="match status" value="1"/>
</dbReference>
<evidence type="ECO:0000313" key="3">
    <source>
        <dbReference type="Proteomes" id="UP000434957"/>
    </source>
</evidence>
<dbReference type="InterPro" id="IPR020635">
    <property type="entry name" value="Tyr_kinase_cat_dom"/>
</dbReference>
<dbReference type="InterPro" id="IPR000719">
    <property type="entry name" value="Prot_kinase_dom"/>
</dbReference>
<dbReference type="PROSITE" id="PS50011">
    <property type="entry name" value="PROTEIN_KINASE_DOM"/>
    <property type="match status" value="1"/>
</dbReference>